<dbReference type="InterPro" id="IPR025295">
    <property type="entry name" value="eCIS_core_dom"/>
</dbReference>
<dbReference type="EMBL" id="JYJG01000087">
    <property type="protein sequence ID" value="KJK49248.1"/>
    <property type="molecule type" value="Genomic_DNA"/>
</dbReference>
<evidence type="ECO:0000313" key="4">
    <source>
        <dbReference type="Proteomes" id="UP000033393"/>
    </source>
</evidence>
<reference evidence="3 4" key="1">
    <citation type="submission" date="2015-02" db="EMBL/GenBank/DDBJ databases">
        <authorList>
            <person name="Ju K.-S."/>
            <person name="Doroghazi J.R."/>
            <person name="Metcalf W."/>
        </authorList>
    </citation>
    <scope>NUCLEOTIDE SEQUENCE [LARGE SCALE GENOMIC DNA]</scope>
    <source>
        <strain evidence="3 4">NRRL B-16140</strain>
    </source>
</reference>
<evidence type="ECO:0000313" key="3">
    <source>
        <dbReference type="EMBL" id="KJK49248.1"/>
    </source>
</evidence>
<comment type="caution">
    <text evidence="3">The sequence shown here is derived from an EMBL/GenBank/DDBJ whole genome shotgun (WGS) entry which is preliminary data.</text>
</comment>
<dbReference type="AlphaFoldDB" id="A0A0F0H6K3"/>
<dbReference type="Proteomes" id="UP000033393">
    <property type="component" value="Unassembled WGS sequence"/>
</dbReference>
<evidence type="ECO:0000259" key="2">
    <source>
        <dbReference type="Pfam" id="PF13699"/>
    </source>
</evidence>
<keyword evidence="4" id="KW-1185">Reference proteome</keyword>
<organism evidence="3 4">
    <name type="scientific">Lentzea aerocolonigenes</name>
    <name type="common">Lechevalieria aerocolonigenes</name>
    <name type="synonym">Saccharothrix aerocolonigenes</name>
    <dbReference type="NCBI Taxonomy" id="68170"/>
    <lineage>
        <taxon>Bacteria</taxon>
        <taxon>Bacillati</taxon>
        <taxon>Actinomycetota</taxon>
        <taxon>Actinomycetes</taxon>
        <taxon>Pseudonocardiales</taxon>
        <taxon>Pseudonocardiaceae</taxon>
        <taxon>Lentzea</taxon>
    </lineage>
</organism>
<feature type="domain" description="eCIS core" evidence="2">
    <location>
        <begin position="294"/>
        <end position="370"/>
    </location>
</feature>
<feature type="compositionally biased region" description="Basic and acidic residues" evidence="1">
    <location>
        <begin position="554"/>
        <end position="566"/>
    </location>
</feature>
<accession>A0A0F0H6K3</accession>
<feature type="region of interest" description="Disordered" evidence="1">
    <location>
        <begin position="101"/>
        <end position="170"/>
    </location>
</feature>
<dbReference type="PATRIC" id="fig|68170.10.peg.3192"/>
<proteinExistence type="predicted"/>
<feature type="region of interest" description="Disordered" evidence="1">
    <location>
        <begin position="216"/>
        <end position="293"/>
    </location>
</feature>
<name>A0A0F0H6K3_LENAE</name>
<evidence type="ECO:0000256" key="1">
    <source>
        <dbReference type="SAM" id="MobiDB-lite"/>
    </source>
</evidence>
<dbReference type="Pfam" id="PF13699">
    <property type="entry name" value="eCIS_core"/>
    <property type="match status" value="1"/>
</dbReference>
<gene>
    <name evidence="3" type="ORF">UK23_14875</name>
</gene>
<sequence>MVHGLAHPIELFPAEPVELVHPAQPGVNPVESELGVDSLPVRRAAVVAAPAVERPVLTHPTVATVGEPRERVRQERPDLPPWAQVLLDDVEDDLSLFGRTMPPTPAAQPVTLDSWEPPGKPPSAVPQPTTMRRRRAGLGLPSSRPGGTPFVAPDAENTPEPEEFSPEPEIDVEPEVVAEPATVARAFFRAAEVPAQQRFPENDVLALPVLPVRVRRQEDEAPPAEPGDAGTPRELTKGPRRITSAGTAVELAHPRATGRSRSSRDGSADELTDEDARPWADERLSGDAGQGVAVPSDMVEDFQRRHGVDLSTVIVHRGPEVSVVAGAFGAHAFTREGEVFLPAEAGSLDTPRARALLAHELTHVVQHRRATVVAADPAQEARNWEDEAQAAELRYDASSAPVAAHQERARSLELVPLRPLGGERVQFALGDRAVRRMRSIDELVQEELEKHNRAAELPSSGLTKLTTADAGIRARAEAAYQMQQRDQWSAEFETLSATDPQFAREAAEIGEVRRMETADDFDGELRLALAMMRYRRFGVFLDEEDEQPYLGAAHQERRTRLDEATRRSQQRRNAPAPGPVVPRFRPPDAGLPATATGVRSGPVRPPVASAGLPAATGLRAAATGSREATSGLGGAMIGPHRAPAGRHGSTAGVYDAATGLRGHTTELHGAAAGLGGATAGPHGTTAGLHGATAGMREATSGLPEAPARPAWVLPGAVPGSRAGAAVAALVTPPRPAGFPLLSQRPGGEATAPQIGADPVSFAPEPAPAGVVRTAGAAVLPLVMAPPPASSAAVEVLRRRIDEIRPVRAMETEADFQREHDLTMRTMALGRFGVEHLEDDAEQHSAGHPSSADAPQSLLHEREAMTWPGRARDRGGALDAALDAAPTPEAVQEQVAVPGPIPLEEAPGTPAEQQPRLDVSQLDDTTVEDLVHRMYARIRSRLRRELIIDRERAGRLADRR</sequence>
<feature type="compositionally biased region" description="Basic and acidic residues" evidence="1">
    <location>
        <begin position="274"/>
        <end position="285"/>
    </location>
</feature>
<feature type="region of interest" description="Disordered" evidence="1">
    <location>
        <begin position="899"/>
        <end position="919"/>
    </location>
</feature>
<feature type="compositionally biased region" description="Acidic residues" evidence="1">
    <location>
        <begin position="157"/>
        <end position="170"/>
    </location>
</feature>
<feature type="region of interest" description="Disordered" evidence="1">
    <location>
        <begin position="550"/>
        <end position="606"/>
    </location>
</feature>
<protein>
    <recommendedName>
        <fullName evidence="2">eCIS core domain-containing protein</fullName>
    </recommendedName>
</protein>